<organism evidence="1 2">
    <name type="scientific">Araneus ventricosus</name>
    <name type="common">Orbweaver spider</name>
    <name type="synonym">Epeira ventricosa</name>
    <dbReference type="NCBI Taxonomy" id="182803"/>
    <lineage>
        <taxon>Eukaryota</taxon>
        <taxon>Metazoa</taxon>
        <taxon>Ecdysozoa</taxon>
        <taxon>Arthropoda</taxon>
        <taxon>Chelicerata</taxon>
        <taxon>Arachnida</taxon>
        <taxon>Araneae</taxon>
        <taxon>Araneomorphae</taxon>
        <taxon>Entelegynae</taxon>
        <taxon>Araneoidea</taxon>
        <taxon>Araneidae</taxon>
        <taxon>Araneus</taxon>
    </lineage>
</organism>
<evidence type="ECO:0000313" key="1">
    <source>
        <dbReference type="EMBL" id="GBM49439.1"/>
    </source>
</evidence>
<proteinExistence type="predicted"/>
<accession>A0A4Y2G9W1</accession>
<dbReference type="EMBL" id="BGPR01001255">
    <property type="protein sequence ID" value="GBM49439.1"/>
    <property type="molecule type" value="Genomic_DNA"/>
</dbReference>
<evidence type="ECO:0000313" key="2">
    <source>
        <dbReference type="Proteomes" id="UP000499080"/>
    </source>
</evidence>
<gene>
    <name evidence="1" type="ORF">AVEN_149709_1</name>
</gene>
<name>A0A4Y2G9W1_ARAVE</name>
<keyword evidence="2" id="KW-1185">Reference proteome</keyword>
<dbReference type="AlphaFoldDB" id="A0A4Y2G9W1"/>
<evidence type="ECO:0008006" key="3">
    <source>
        <dbReference type="Google" id="ProtNLM"/>
    </source>
</evidence>
<comment type="caution">
    <text evidence="1">The sequence shown here is derived from an EMBL/GenBank/DDBJ whole genome shotgun (WGS) entry which is preliminary data.</text>
</comment>
<reference evidence="1 2" key="1">
    <citation type="journal article" date="2019" name="Sci. Rep.">
        <title>Orb-weaving spider Araneus ventricosus genome elucidates the spidroin gene catalogue.</title>
        <authorList>
            <person name="Kono N."/>
            <person name="Nakamura H."/>
            <person name="Ohtoshi R."/>
            <person name="Moran D.A.P."/>
            <person name="Shinohara A."/>
            <person name="Yoshida Y."/>
            <person name="Fujiwara M."/>
            <person name="Mori M."/>
            <person name="Tomita M."/>
            <person name="Arakawa K."/>
        </authorList>
    </citation>
    <scope>NUCLEOTIDE SEQUENCE [LARGE SCALE GENOMIC DNA]</scope>
</reference>
<sequence length="174" mass="19792">MAANSDQGVRINEIEVVNGHNVHFLVSVRNLVAMQSRPLILEHFNNCRNFPTSWRLRIVYEQEPETGKVSCSVSLTRTDFGNGYVNISVSVSYLDNNDGDFRFSGEICNGQMFSGSVTEGYIEEKRHPGYISHIFSLGLILRISMHIRYCHTAVKIYAEESLSNDRKKMKLSKL</sequence>
<dbReference type="Proteomes" id="UP000499080">
    <property type="component" value="Unassembled WGS sequence"/>
</dbReference>
<protein>
    <recommendedName>
        <fullName evidence="3">MATH domain-containing protein</fullName>
    </recommendedName>
</protein>